<accession>A0AAV9V9E5</accession>
<organism evidence="1 2">
    <name type="scientific">Orbilia blumenaviensis</name>
    <dbReference type="NCBI Taxonomy" id="1796055"/>
    <lineage>
        <taxon>Eukaryota</taxon>
        <taxon>Fungi</taxon>
        <taxon>Dikarya</taxon>
        <taxon>Ascomycota</taxon>
        <taxon>Pezizomycotina</taxon>
        <taxon>Orbiliomycetes</taxon>
        <taxon>Orbiliales</taxon>
        <taxon>Orbiliaceae</taxon>
        <taxon>Orbilia</taxon>
    </lineage>
</organism>
<gene>
    <name evidence="1" type="ORF">TWF730_007725</name>
</gene>
<protein>
    <submittedName>
        <fullName evidence="1">Uncharacterized protein</fullName>
    </submittedName>
</protein>
<sequence>MNTTRVVLSRSLASSPSSSSARQLPDFARILPPDAVFASAQKSGFLKCNRAQATKVLTEVWETTRSTTITSSTQDSAFSAAGVAKICAAHNFPPSNFTSLALLLQPPASSRTTSPAATTTNLSSILLSLATSLNDPAAILKSARSKITSSRSLILIESSPIWKKLHKLAQEQDVPEAYELMAETYQNAKVMGQAQEYWTRAAAAGSGRACLVMGRQAVLVGKREVAVQAFKQAAELGEAEAYYELGALQLSGGVKVAPERNEEAEYNLSVAAASGVTRAAVKLAELYKSRNDLAMSEQWSEVASEMKAIE</sequence>
<keyword evidence="2" id="KW-1185">Reference proteome</keyword>
<reference evidence="1 2" key="1">
    <citation type="submission" date="2019-10" db="EMBL/GenBank/DDBJ databases">
        <authorList>
            <person name="Palmer J.M."/>
        </authorList>
    </citation>
    <scope>NUCLEOTIDE SEQUENCE [LARGE SCALE GENOMIC DNA]</scope>
    <source>
        <strain evidence="1 2">TWF730</strain>
    </source>
</reference>
<dbReference type="AlphaFoldDB" id="A0AAV9V9E5"/>
<dbReference type="SUPFAM" id="SSF81901">
    <property type="entry name" value="HCP-like"/>
    <property type="match status" value="1"/>
</dbReference>
<evidence type="ECO:0000313" key="2">
    <source>
        <dbReference type="Proteomes" id="UP001373714"/>
    </source>
</evidence>
<dbReference type="Proteomes" id="UP001373714">
    <property type="component" value="Unassembled WGS sequence"/>
</dbReference>
<evidence type="ECO:0000313" key="1">
    <source>
        <dbReference type="EMBL" id="KAK6358388.1"/>
    </source>
</evidence>
<proteinExistence type="predicted"/>
<name>A0AAV9V9E5_9PEZI</name>
<dbReference type="Gene3D" id="1.25.40.10">
    <property type="entry name" value="Tetratricopeptide repeat domain"/>
    <property type="match status" value="1"/>
</dbReference>
<dbReference type="InterPro" id="IPR011990">
    <property type="entry name" value="TPR-like_helical_dom_sf"/>
</dbReference>
<dbReference type="EMBL" id="JAVHNS010000004">
    <property type="protein sequence ID" value="KAK6358388.1"/>
    <property type="molecule type" value="Genomic_DNA"/>
</dbReference>
<comment type="caution">
    <text evidence="1">The sequence shown here is derived from an EMBL/GenBank/DDBJ whole genome shotgun (WGS) entry which is preliminary data.</text>
</comment>